<dbReference type="GO" id="GO:0016020">
    <property type="term" value="C:membrane"/>
    <property type="evidence" value="ECO:0000318"/>
    <property type="project" value="GO_Central"/>
</dbReference>
<dbReference type="Proteomes" id="UP000000561">
    <property type="component" value="Chromosome 6"/>
</dbReference>
<dbReference type="eggNOG" id="ENOG502QZUJ">
    <property type="taxonomic scope" value="Eukaryota"/>
</dbReference>
<dbReference type="RefSeq" id="XP_011389147.1">
    <property type="nucleotide sequence ID" value="XM_011390845.1"/>
</dbReference>
<dbReference type="InterPro" id="IPR050754">
    <property type="entry name" value="FKBP4/5/8-like"/>
</dbReference>
<reference evidence="3 4" key="1">
    <citation type="journal article" date="2006" name="Nature">
        <title>Insights from the genome of the biotrophic fungal plant pathogen Ustilago maydis.</title>
        <authorList>
            <person name="Kamper J."/>
            <person name="Kahmann R."/>
            <person name="Bolker M."/>
            <person name="Ma L.J."/>
            <person name="Brefort T."/>
            <person name="Saville B.J."/>
            <person name="Banuett F."/>
            <person name="Kronstad J.W."/>
            <person name="Gold S.E."/>
            <person name="Muller O."/>
            <person name="Perlin M.H."/>
            <person name="Wosten H.A."/>
            <person name="de Vries R."/>
            <person name="Ruiz-Herrera J."/>
            <person name="Reynaga-Pena C.G."/>
            <person name="Snetselaar K."/>
            <person name="McCann M."/>
            <person name="Perez-Martin J."/>
            <person name="Feldbrugge M."/>
            <person name="Basse C.W."/>
            <person name="Steinberg G."/>
            <person name="Ibeas J.I."/>
            <person name="Holloman W."/>
            <person name="Guzman P."/>
            <person name="Farman M."/>
            <person name="Stajich J.E."/>
            <person name="Sentandreu R."/>
            <person name="Gonzalez-Prieto J.M."/>
            <person name="Kennell J.C."/>
            <person name="Molina L."/>
            <person name="Schirawski J."/>
            <person name="Mendoza-Mendoza A."/>
            <person name="Greilinger D."/>
            <person name="Munch K."/>
            <person name="Rossel N."/>
            <person name="Scherer M."/>
            <person name="Vranes M."/>
            <person name="Ladendorf O."/>
            <person name="Vincon V."/>
            <person name="Fuchs U."/>
            <person name="Sandrock B."/>
            <person name="Meng S."/>
            <person name="Ho E.C."/>
            <person name="Cahill M.J."/>
            <person name="Boyce K.J."/>
            <person name="Klose J."/>
            <person name="Klosterman S.J."/>
            <person name="Deelstra H.J."/>
            <person name="Ortiz-Castellanos L."/>
            <person name="Li W."/>
            <person name="Sanchez-Alonso P."/>
            <person name="Schreier P.H."/>
            <person name="Hauser-Hahn I."/>
            <person name="Vaupel M."/>
            <person name="Koopmann E."/>
            <person name="Friedrich G."/>
            <person name="Voss H."/>
            <person name="Schluter T."/>
            <person name="Margolis J."/>
            <person name="Platt D."/>
            <person name="Swimmer C."/>
            <person name="Gnirke A."/>
            <person name="Chen F."/>
            <person name="Vysotskaia V."/>
            <person name="Mannhaupt G."/>
            <person name="Guldener U."/>
            <person name="Munsterkotter M."/>
            <person name="Haase D."/>
            <person name="Oesterheld M."/>
            <person name="Mewes H.W."/>
            <person name="Mauceli E.W."/>
            <person name="DeCaprio D."/>
            <person name="Wade C.M."/>
            <person name="Butler J."/>
            <person name="Young S."/>
            <person name="Jaffe D.B."/>
            <person name="Calvo S."/>
            <person name="Nusbaum C."/>
            <person name="Galagan J."/>
            <person name="Birren B.W."/>
        </authorList>
    </citation>
    <scope>NUCLEOTIDE SEQUENCE [LARGE SCALE GENOMIC DNA]</scope>
    <source>
        <strain evidence="4">DSM 14603 / FGSC 9021 / UM521</strain>
    </source>
</reference>
<dbReference type="SMART" id="SM00028">
    <property type="entry name" value="TPR"/>
    <property type="match status" value="2"/>
</dbReference>
<dbReference type="STRING" id="237631.A0A0D1E0T4"/>
<proteinExistence type="predicted"/>
<keyword evidence="1" id="KW-0802">TPR repeat</keyword>
<feature type="compositionally biased region" description="Basic and acidic residues" evidence="2">
    <location>
        <begin position="1"/>
        <end position="10"/>
    </location>
</feature>
<dbReference type="EMBL" id="CM003145">
    <property type="protein sequence ID" value="KIS69466.1"/>
    <property type="molecule type" value="Genomic_DNA"/>
</dbReference>
<feature type="region of interest" description="Disordered" evidence="2">
    <location>
        <begin position="1"/>
        <end position="28"/>
    </location>
</feature>
<dbReference type="KEGG" id="uma:UMAG_02797"/>
<protein>
    <submittedName>
        <fullName evidence="3">Uncharacterized protein</fullName>
    </submittedName>
</protein>
<name>A0A0D1E0T4_MYCMD</name>
<dbReference type="SUPFAM" id="SSF48452">
    <property type="entry name" value="TPR-like"/>
    <property type="match status" value="1"/>
</dbReference>
<dbReference type="AlphaFoldDB" id="A0A0D1E0T4"/>
<dbReference type="GO" id="GO:0005829">
    <property type="term" value="C:cytosol"/>
    <property type="evidence" value="ECO:0000318"/>
    <property type="project" value="GO_Central"/>
</dbReference>
<evidence type="ECO:0000256" key="1">
    <source>
        <dbReference type="PROSITE-ProRule" id="PRU00339"/>
    </source>
</evidence>
<dbReference type="GO" id="GO:0005740">
    <property type="term" value="C:mitochondrial envelope"/>
    <property type="evidence" value="ECO:0000318"/>
    <property type="project" value="GO_Central"/>
</dbReference>
<gene>
    <name evidence="3" type="ORF">UMAG_02797</name>
</gene>
<dbReference type="Gene3D" id="1.25.40.10">
    <property type="entry name" value="Tetratricopeptide repeat domain"/>
    <property type="match status" value="1"/>
</dbReference>
<feature type="repeat" description="TPR" evidence="1">
    <location>
        <begin position="117"/>
        <end position="150"/>
    </location>
</feature>
<organism evidence="3 4">
    <name type="scientific">Mycosarcoma maydis</name>
    <name type="common">Corn smut fungus</name>
    <name type="synonym">Ustilago maydis</name>
    <dbReference type="NCBI Taxonomy" id="5270"/>
    <lineage>
        <taxon>Eukaryota</taxon>
        <taxon>Fungi</taxon>
        <taxon>Dikarya</taxon>
        <taxon>Basidiomycota</taxon>
        <taxon>Ustilaginomycotina</taxon>
        <taxon>Ustilaginomycetes</taxon>
        <taxon>Ustilaginales</taxon>
        <taxon>Ustilaginaceae</taxon>
        <taxon>Mycosarcoma</taxon>
    </lineage>
</organism>
<dbReference type="VEuPathDB" id="FungiDB:UMAG_02797"/>
<dbReference type="PANTHER" id="PTHR46512:SF1">
    <property type="entry name" value="PEPTIDYLPROLYL ISOMERASE"/>
    <property type="match status" value="1"/>
</dbReference>
<evidence type="ECO:0000313" key="4">
    <source>
        <dbReference type="Proteomes" id="UP000000561"/>
    </source>
</evidence>
<dbReference type="InterPro" id="IPR011990">
    <property type="entry name" value="TPR-like_helical_dom_sf"/>
</dbReference>
<dbReference type="PANTHER" id="PTHR46512">
    <property type="entry name" value="PEPTIDYLPROLYL ISOMERASE"/>
    <property type="match status" value="1"/>
</dbReference>
<dbReference type="GO" id="GO:0044183">
    <property type="term" value="F:protein folding chaperone"/>
    <property type="evidence" value="ECO:0000318"/>
    <property type="project" value="GO_Central"/>
</dbReference>
<dbReference type="InParanoid" id="A0A0D1E0T4"/>
<dbReference type="GO" id="GO:0006457">
    <property type="term" value="P:protein folding"/>
    <property type="evidence" value="ECO:0000318"/>
    <property type="project" value="GO_Central"/>
</dbReference>
<evidence type="ECO:0000256" key="2">
    <source>
        <dbReference type="SAM" id="MobiDB-lite"/>
    </source>
</evidence>
<evidence type="ECO:0000313" key="3">
    <source>
        <dbReference type="EMBL" id="KIS69466.1"/>
    </source>
</evidence>
<keyword evidence="4" id="KW-1185">Reference proteome</keyword>
<dbReference type="GO" id="GO:0043066">
    <property type="term" value="P:negative regulation of apoptotic process"/>
    <property type="evidence" value="ECO:0000318"/>
    <property type="project" value="GO_Central"/>
</dbReference>
<sequence>MCLDKCRVDRGSTSTSMSTPTPTPTQMPMRMDSAAKLRAGLEYKSAGNAAYVRGETSSALASYHHAVLYLCAPESRRILDVFSANSLPDRAQPVSCDVDQRVDDAQDVASQSQTQLSLVYSNMSACYLKQNKYQRAIQTADKALQCNAHNVKAIFRKANALRLDNQLYSAERFLSESILTLRANNTDAQLLHPLHAELNAVQRAIADKHALASNKWKGFLNKHPSVLHESHSASSM</sequence>
<feature type="compositionally biased region" description="Low complexity" evidence="2">
    <location>
        <begin position="12"/>
        <end position="28"/>
    </location>
</feature>
<dbReference type="PROSITE" id="PS50005">
    <property type="entry name" value="TPR"/>
    <property type="match status" value="1"/>
</dbReference>
<dbReference type="InterPro" id="IPR019734">
    <property type="entry name" value="TPR_rpt"/>
</dbReference>
<accession>A0A0D1E0T4</accession>
<dbReference type="OrthoDB" id="433738at2759"/>
<dbReference type="GO" id="GO:0012505">
    <property type="term" value="C:endomembrane system"/>
    <property type="evidence" value="ECO:0000318"/>
    <property type="project" value="GO_Central"/>
</dbReference>
<dbReference type="GeneID" id="23563457"/>
<dbReference type="OMA" id="QSACHIK"/>